<evidence type="ECO:0000313" key="4">
    <source>
        <dbReference type="Proteomes" id="UP001165083"/>
    </source>
</evidence>
<keyword evidence="2" id="KW-0472">Membrane</keyword>
<feature type="transmembrane region" description="Helical" evidence="2">
    <location>
        <begin position="133"/>
        <end position="157"/>
    </location>
</feature>
<feature type="transmembrane region" description="Helical" evidence="2">
    <location>
        <begin position="915"/>
        <end position="934"/>
    </location>
</feature>
<comment type="caution">
    <text evidence="3">The sequence shown here is derived from an EMBL/GenBank/DDBJ whole genome shotgun (WGS) entry which is preliminary data.</text>
</comment>
<feature type="transmembrane region" description="Helical" evidence="2">
    <location>
        <begin position="177"/>
        <end position="199"/>
    </location>
</feature>
<feature type="transmembrane region" description="Helical" evidence="2">
    <location>
        <begin position="211"/>
        <end position="234"/>
    </location>
</feature>
<proteinExistence type="predicted"/>
<feature type="compositionally biased region" description="Polar residues" evidence="1">
    <location>
        <begin position="470"/>
        <end position="481"/>
    </location>
</feature>
<evidence type="ECO:0000256" key="1">
    <source>
        <dbReference type="SAM" id="MobiDB-lite"/>
    </source>
</evidence>
<dbReference type="OrthoDB" id="163585at2759"/>
<keyword evidence="2" id="KW-1133">Transmembrane helix</keyword>
<feature type="transmembrane region" description="Helical" evidence="2">
    <location>
        <begin position="728"/>
        <end position="748"/>
    </location>
</feature>
<feature type="transmembrane region" description="Helical" evidence="2">
    <location>
        <begin position="363"/>
        <end position="383"/>
    </location>
</feature>
<feature type="transmembrane region" description="Helical" evidence="2">
    <location>
        <begin position="276"/>
        <end position="294"/>
    </location>
</feature>
<keyword evidence="2" id="KW-0812">Transmembrane</keyword>
<dbReference type="EMBL" id="BSXW01012436">
    <property type="protein sequence ID" value="GMF64906.1"/>
    <property type="molecule type" value="Genomic_DNA"/>
</dbReference>
<feature type="transmembrane region" description="Helical" evidence="2">
    <location>
        <begin position="856"/>
        <end position="878"/>
    </location>
</feature>
<feature type="transmembrane region" description="Helical" evidence="2">
    <location>
        <begin position="760"/>
        <end position="783"/>
    </location>
</feature>
<gene>
    <name evidence="3" type="ORF">Plil01_001765400</name>
</gene>
<keyword evidence="4" id="KW-1185">Reference proteome</keyword>
<feature type="compositionally biased region" description="Low complexity" evidence="1">
    <location>
        <begin position="482"/>
        <end position="493"/>
    </location>
</feature>
<evidence type="ECO:0000256" key="2">
    <source>
        <dbReference type="SAM" id="Phobius"/>
    </source>
</evidence>
<feature type="compositionally biased region" description="Polar residues" evidence="1">
    <location>
        <begin position="612"/>
        <end position="627"/>
    </location>
</feature>
<feature type="region of interest" description="Disordered" evidence="1">
    <location>
        <begin position="468"/>
        <end position="500"/>
    </location>
</feature>
<feature type="transmembrane region" description="Helical" evidence="2">
    <location>
        <begin position="885"/>
        <end position="903"/>
    </location>
</feature>
<accession>A0A9W7D8C7</accession>
<feature type="transmembrane region" description="Helical" evidence="2">
    <location>
        <begin position="240"/>
        <end position="264"/>
    </location>
</feature>
<feature type="region of interest" description="Disordered" evidence="1">
    <location>
        <begin position="612"/>
        <end position="635"/>
    </location>
</feature>
<reference evidence="3" key="1">
    <citation type="submission" date="2023-04" db="EMBL/GenBank/DDBJ databases">
        <title>Phytophthora lilii NBRC 32176.</title>
        <authorList>
            <person name="Ichikawa N."/>
            <person name="Sato H."/>
            <person name="Tonouchi N."/>
        </authorList>
    </citation>
    <scope>NUCLEOTIDE SEQUENCE</scope>
    <source>
        <strain evidence="3">NBRC 32176</strain>
    </source>
</reference>
<organism evidence="3 4">
    <name type="scientific">Phytophthora lilii</name>
    <dbReference type="NCBI Taxonomy" id="2077276"/>
    <lineage>
        <taxon>Eukaryota</taxon>
        <taxon>Sar</taxon>
        <taxon>Stramenopiles</taxon>
        <taxon>Oomycota</taxon>
        <taxon>Peronosporomycetes</taxon>
        <taxon>Peronosporales</taxon>
        <taxon>Peronosporaceae</taxon>
        <taxon>Phytophthora</taxon>
    </lineage>
</organism>
<dbReference type="PANTHER" id="PTHR38899">
    <property type="entry name" value="DOMAIN OOKINETE PROTEIN, PUTATIVE-RELATED"/>
    <property type="match status" value="1"/>
</dbReference>
<feature type="transmembrane region" description="Helical" evidence="2">
    <location>
        <begin position="789"/>
        <end position="808"/>
    </location>
</feature>
<feature type="transmembrane region" description="Helical" evidence="2">
    <location>
        <begin position="829"/>
        <end position="850"/>
    </location>
</feature>
<name>A0A9W7D8C7_9STRA</name>
<dbReference type="PANTHER" id="PTHR38899:SF1">
    <property type="entry name" value="PROTEIN KINASE"/>
    <property type="match status" value="1"/>
</dbReference>
<evidence type="ECO:0000313" key="3">
    <source>
        <dbReference type="EMBL" id="GMF64906.1"/>
    </source>
</evidence>
<dbReference type="Proteomes" id="UP001165083">
    <property type="component" value="Unassembled WGS sequence"/>
</dbReference>
<protein>
    <submittedName>
        <fullName evidence="3">Unnamed protein product</fullName>
    </submittedName>
</protein>
<sequence length="1393" mass="153878">MLSWSTSSVLYPDIRDLLEHPMPATVPQILPAHTRHGPGSTRRYADESFGVCGVGGGVVRSDAHDPKAEVQAVSSISAGIRARDTSRADPEPPLLLDKTRYGMDLTASTDNVFINVFCRGSGLSSGTSTSPQFLICALVRAVSVCFLTPIPSLLVIILLECIPLRAPEEGWKVNSGFWIRFFLSGMVIAVSSTFQIADVVDRLRISIMQCLCIGAVVMSVYVATLVTVASMWVFPVPFGVVFGIRPVFAVYTIVLVLTIGRSIFMANPGLNQEIKLQCYALGAQGVIAFIYPAFSSVYLKASSTQRAGLVLLLPLTKTIMKNTVARACSHLEDYVPVIAVFSIEVSNALYVATCMQSTQSTSATIVIITFDIVNGALILRSLINRTQAIHKQRKLLEDNSAGKYHPAEELLPSVMHASQHFRIFRTHRGTAIRVRAPIKLRLGTETDRVLGSLVGRLLSFEKREAKKSTSETAIPSSTDVNSSTPPKLPKPSSDCAASVGPHTLTHSMQSSKQAFRHEEQKLELVESTLQLLFSCEYHALVEYVECAVPMIFGIYSSILCQLPSRKYYPLTRDMAPGQLEGMLTSLSVYVALEVASFSEMKNLVQVSPAPNVSGPATDSYRSQTLPRQSRRSSVTDKHRHVRSTLWTRQFFDLGRTIVAGYNKLQVSHRGMYSIERLQAFQAYCEKTSIVRAVAVCVVSPLPSLMVILLIECIPLSDPMLGWKTNYMFWFRFFISGVVIIVGSTYQVIDMVDCVRISMIQSLAMSIVAMSVYVATVMVVAYLWVFPVPFGIVAGIGPCFVVFCVVLILTIGPKAFVTNPRLGHELKLQFYVLATEAIIAVIYPAFSSVYLRTSSNYRAGLVVLLPFIKLTMKNIVAWASSHVEDCIPVVAVFSIEVFNALYVATCMQATKSTLATVVIIGIDALNGLLAFHSLLGRTRVLQDQQGRSQLFNDERSSGELIPTIVSTSQHLRTFKTKKGRLIQIRSPMNHSVGPEIERLLDSLVGHHKIFMTQGQRKTVKIDRQTLCAFPKTDSTHKPSRIGPFESHRFLLKQLTTQELSHEEQNLELVESTLQLLFHCEYHALVEYVECAVPILFGIYLTGVRARDECNSSSEPVVRVDRVCPTVYPAALWRFRAAALRPNIMSQAMVSSFSMDVSAYSSDLYEYPATNRPTNGLPNAFVMCWENVLVPTKWMRQQLGLKPSTQALQAAKQRVLRTPNLQAALAIVEQDLIQLLNSLSTYGPLFIVSEESVQFVEAMCKTFFPRLAFYLGSTTTMTSVHVIGAPSRFQSAADKASWRVNLLQSLCRDRLFGGAPQRLLDPRAGRFGLVVVSPHQADIAACGDTYKVAPFVVSKSVHVQNARNLTLEEFTLHLRTLAGYVPQAAPCDTSFAIQL</sequence>